<proteinExistence type="predicted"/>
<organism evidence="1 2">
    <name type="scientific">Shewanella morhuae</name>
    <dbReference type="NCBI Taxonomy" id="365591"/>
    <lineage>
        <taxon>Bacteria</taxon>
        <taxon>Pseudomonadati</taxon>
        <taxon>Pseudomonadota</taxon>
        <taxon>Gammaproteobacteria</taxon>
        <taxon>Alteromonadales</taxon>
        <taxon>Shewanellaceae</taxon>
        <taxon>Shewanella</taxon>
    </lineage>
</organism>
<evidence type="ECO:0000313" key="2">
    <source>
        <dbReference type="Proteomes" id="UP000255061"/>
    </source>
</evidence>
<accession>A0A379ZGH8</accession>
<protein>
    <submittedName>
        <fullName evidence="1">Protein of uncharacterized function (DUF2877)</fullName>
    </submittedName>
</protein>
<name>A0A379ZGH8_9GAMM</name>
<dbReference type="InterPro" id="IPR021530">
    <property type="entry name" value="AllH-like"/>
</dbReference>
<evidence type="ECO:0000313" key="1">
    <source>
        <dbReference type="EMBL" id="SUI60620.1"/>
    </source>
</evidence>
<reference evidence="1 2" key="1">
    <citation type="submission" date="2018-06" db="EMBL/GenBank/DDBJ databases">
        <authorList>
            <consortium name="Pathogen Informatics"/>
            <person name="Doyle S."/>
        </authorList>
    </citation>
    <scope>NUCLEOTIDE SEQUENCE [LARGE SCALE GENOMIC DNA]</scope>
    <source>
        <strain evidence="1 2">NCTC10736</strain>
    </source>
</reference>
<dbReference type="EMBL" id="UGYV01000001">
    <property type="protein sequence ID" value="SUI60620.1"/>
    <property type="molecule type" value="Genomic_DNA"/>
</dbReference>
<gene>
    <name evidence="1" type="ORF">NCTC10736_00271</name>
</gene>
<dbReference type="AlphaFoldDB" id="A0A379ZGH8"/>
<dbReference type="Pfam" id="PF11392">
    <property type="entry name" value="AllH"/>
    <property type="match status" value="1"/>
</dbReference>
<sequence length="318" mass="34628">MMTKITLAQPIYDQLMHHDSISTTVHSVFNAACNLQSPFGLISLLTQPKKMNPSAILLPQGVSLKPLIVGAKVELCVINNKDSNLSPASADSAHIDNLILHINLGAGATIVSEQIARFNPSLSAALPIVLSQQSSLQLHIASFLQCNQKSLGIYPLLCQQPRLNIATNLMYQPEMMIKYITPHLQKFIAAVAQQDRAIELKSIIGFGAGLTPSMDDLLVGLLSWLDFSQHPYFYLLAQAVQASAAQTTDVSQAMLLHATHHRYNQEITELYAFLNQPFNPLALDVALDSVIAYGHSSGHDTLCGIYLGLIFFGDAPIS</sequence>
<dbReference type="Proteomes" id="UP000255061">
    <property type="component" value="Unassembled WGS sequence"/>
</dbReference>